<keyword evidence="5" id="KW-0560">Oxidoreductase</keyword>
<evidence type="ECO:0000256" key="4">
    <source>
        <dbReference type="ARBA" id="ARBA00023004"/>
    </source>
</evidence>
<dbReference type="PANTHER" id="PTHR47950:SF6">
    <property type="entry name" value="CYTOCHROME P450"/>
    <property type="match status" value="1"/>
</dbReference>
<keyword evidence="4" id="KW-0408">Iron</keyword>
<organism evidence="6 7">
    <name type="scientific">Cinchona calisaya</name>
    <dbReference type="NCBI Taxonomy" id="153742"/>
    <lineage>
        <taxon>Eukaryota</taxon>
        <taxon>Viridiplantae</taxon>
        <taxon>Streptophyta</taxon>
        <taxon>Embryophyta</taxon>
        <taxon>Tracheophyta</taxon>
        <taxon>Spermatophyta</taxon>
        <taxon>Magnoliopsida</taxon>
        <taxon>eudicotyledons</taxon>
        <taxon>Gunneridae</taxon>
        <taxon>Pentapetalae</taxon>
        <taxon>asterids</taxon>
        <taxon>lamiids</taxon>
        <taxon>Gentianales</taxon>
        <taxon>Rubiaceae</taxon>
        <taxon>Cinchonoideae</taxon>
        <taxon>Cinchoneae</taxon>
        <taxon>Cinchona</taxon>
    </lineage>
</organism>
<proteinExistence type="inferred from homology"/>
<dbReference type="GO" id="GO:0046872">
    <property type="term" value="F:metal ion binding"/>
    <property type="evidence" value="ECO:0007669"/>
    <property type="project" value="UniProtKB-KW"/>
</dbReference>
<evidence type="ECO:0000313" key="7">
    <source>
        <dbReference type="Proteomes" id="UP001630127"/>
    </source>
</evidence>
<dbReference type="InterPro" id="IPR001128">
    <property type="entry name" value="Cyt_P450"/>
</dbReference>
<name>A0ABD3B4W5_9GENT</name>
<dbReference type="Gene3D" id="1.10.630.10">
    <property type="entry name" value="Cytochrome P450"/>
    <property type="match status" value="1"/>
</dbReference>
<dbReference type="EMBL" id="JBJUIK010000001">
    <property type="protein sequence ID" value="KAL3538371.1"/>
    <property type="molecule type" value="Genomic_DNA"/>
</dbReference>
<comment type="similarity">
    <text evidence="1">Belongs to the cytochrome P450 family.</text>
</comment>
<dbReference type="Proteomes" id="UP001630127">
    <property type="component" value="Unassembled WGS sequence"/>
</dbReference>
<keyword evidence="2" id="KW-0349">Heme</keyword>
<gene>
    <name evidence="6" type="ORF">ACH5RR_001737</name>
</gene>
<keyword evidence="5" id="KW-0503">Monooxygenase</keyword>
<evidence type="ECO:0000256" key="2">
    <source>
        <dbReference type="ARBA" id="ARBA00022617"/>
    </source>
</evidence>
<dbReference type="GO" id="GO:0004497">
    <property type="term" value="F:monooxygenase activity"/>
    <property type="evidence" value="ECO:0007669"/>
    <property type="project" value="UniProtKB-KW"/>
</dbReference>
<protein>
    <recommendedName>
        <fullName evidence="8">Cytochrome P450</fullName>
    </recommendedName>
</protein>
<dbReference type="SUPFAM" id="SSF48264">
    <property type="entry name" value="Cytochrome P450"/>
    <property type="match status" value="1"/>
</dbReference>
<evidence type="ECO:0008006" key="8">
    <source>
        <dbReference type="Google" id="ProtNLM"/>
    </source>
</evidence>
<keyword evidence="3" id="KW-0479">Metal-binding</keyword>
<accession>A0ABD3B4W5</accession>
<evidence type="ECO:0000256" key="3">
    <source>
        <dbReference type="ARBA" id="ARBA00022723"/>
    </source>
</evidence>
<reference evidence="6 7" key="1">
    <citation type="submission" date="2024-11" db="EMBL/GenBank/DDBJ databases">
        <title>A near-complete genome assembly of Cinchona calisaya.</title>
        <authorList>
            <person name="Lian D.C."/>
            <person name="Zhao X.W."/>
            <person name="Wei L."/>
        </authorList>
    </citation>
    <scope>NUCLEOTIDE SEQUENCE [LARGE SCALE GENOMIC DNA]</scope>
    <source>
        <tissue evidence="6">Nenye</tissue>
    </source>
</reference>
<sequence>MNHVSVGWTYECTDQWKFLRTLCRTELFGTKVIESQSSLREQKVNELVQFLISKEMEEVKIAEIVFISVFNFLGNIFFSKNFINYDVENGGGMSGLIREIVELWTTPNISDLYPILGGLDLQGLSKMAHMCFAKYAVHGKELSKKEERINTKIQQGRKTSWMCCCIMISQMIR</sequence>
<dbReference type="Pfam" id="PF00067">
    <property type="entry name" value="p450"/>
    <property type="match status" value="1"/>
</dbReference>
<dbReference type="PANTHER" id="PTHR47950">
    <property type="entry name" value="CYTOCHROME P450, FAMILY 76, SUBFAMILY C, POLYPEPTIDE 5-RELATED"/>
    <property type="match status" value="1"/>
</dbReference>
<dbReference type="AlphaFoldDB" id="A0ABD3B4W5"/>
<evidence type="ECO:0000256" key="5">
    <source>
        <dbReference type="ARBA" id="ARBA00023033"/>
    </source>
</evidence>
<comment type="caution">
    <text evidence="6">The sequence shown here is derived from an EMBL/GenBank/DDBJ whole genome shotgun (WGS) entry which is preliminary data.</text>
</comment>
<evidence type="ECO:0000313" key="6">
    <source>
        <dbReference type="EMBL" id="KAL3538371.1"/>
    </source>
</evidence>
<evidence type="ECO:0000256" key="1">
    <source>
        <dbReference type="ARBA" id="ARBA00010617"/>
    </source>
</evidence>
<dbReference type="InterPro" id="IPR036396">
    <property type="entry name" value="Cyt_P450_sf"/>
</dbReference>
<keyword evidence="7" id="KW-1185">Reference proteome</keyword>